<accession>A0A7I7KZJ2</accession>
<evidence type="ECO:0000259" key="9">
    <source>
        <dbReference type="Pfam" id="PF01648"/>
    </source>
</evidence>
<comment type="subcellular location">
    <subcellularLocation>
        <location evidence="8">Cytoplasm</location>
    </subcellularLocation>
</comment>
<dbReference type="GO" id="GO:0006633">
    <property type="term" value="P:fatty acid biosynthetic process"/>
    <property type="evidence" value="ECO:0007669"/>
    <property type="project" value="UniProtKB-UniRule"/>
</dbReference>
<keyword evidence="7 8" id="KW-0275">Fatty acid biosynthesis</keyword>
<evidence type="ECO:0000256" key="5">
    <source>
        <dbReference type="ARBA" id="ARBA00022842"/>
    </source>
</evidence>
<dbReference type="Proteomes" id="UP000465866">
    <property type="component" value="Chromosome"/>
</dbReference>
<keyword evidence="4 8" id="KW-0276">Fatty acid metabolism</keyword>
<proteinExistence type="inferred from homology"/>
<dbReference type="EC" id="2.7.8.7" evidence="8"/>
<keyword evidence="6 8" id="KW-0443">Lipid metabolism</keyword>
<dbReference type="GO" id="GO:0005737">
    <property type="term" value="C:cytoplasm"/>
    <property type="evidence" value="ECO:0007669"/>
    <property type="project" value="UniProtKB-SubCell"/>
</dbReference>
<evidence type="ECO:0000256" key="8">
    <source>
        <dbReference type="HAMAP-Rule" id="MF_00101"/>
    </source>
</evidence>
<dbReference type="EMBL" id="AP022569">
    <property type="protein sequence ID" value="BBX46981.1"/>
    <property type="molecule type" value="Genomic_DNA"/>
</dbReference>
<feature type="binding site" evidence="8">
    <location>
        <position position="33"/>
    </location>
    <ligand>
        <name>Mg(2+)</name>
        <dbReference type="ChEBI" id="CHEBI:18420"/>
    </ligand>
</feature>
<evidence type="ECO:0000256" key="2">
    <source>
        <dbReference type="ARBA" id="ARBA00022679"/>
    </source>
</evidence>
<dbReference type="GO" id="GO:0000287">
    <property type="term" value="F:magnesium ion binding"/>
    <property type="evidence" value="ECO:0007669"/>
    <property type="project" value="UniProtKB-UniRule"/>
</dbReference>
<organism evidence="10 11">
    <name type="scientific">Mycobacterium cookii</name>
    <dbReference type="NCBI Taxonomy" id="1775"/>
    <lineage>
        <taxon>Bacteria</taxon>
        <taxon>Bacillati</taxon>
        <taxon>Actinomycetota</taxon>
        <taxon>Actinomycetes</taxon>
        <taxon>Mycobacteriales</taxon>
        <taxon>Mycobacteriaceae</taxon>
        <taxon>Mycobacterium</taxon>
    </lineage>
</organism>
<gene>
    <name evidence="8" type="primary">acpS</name>
    <name evidence="10" type="ORF">MCOO_29960</name>
</gene>
<dbReference type="KEGG" id="mcoo:MCOO_29960"/>
<comment type="cofactor">
    <cofactor evidence="8">
        <name>Mg(2+)</name>
        <dbReference type="ChEBI" id="CHEBI:18420"/>
    </cofactor>
</comment>
<protein>
    <recommendedName>
        <fullName evidence="8">Holo-[acyl-carrier-protein] synthase</fullName>
        <shortName evidence="8">Holo-ACP synthase</shortName>
        <ecNumber evidence="8">2.7.8.7</ecNumber>
    </recommendedName>
    <alternativeName>
        <fullName evidence="8">4'-phosphopantetheinyl transferase AcpS</fullName>
    </alternativeName>
</protein>
<keyword evidence="5 8" id="KW-0460">Magnesium</keyword>
<dbReference type="Gene3D" id="3.90.470.20">
    <property type="entry name" value="4'-phosphopantetheinyl transferase domain"/>
    <property type="match status" value="1"/>
</dbReference>
<keyword evidence="11" id="KW-1185">Reference proteome</keyword>
<evidence type="ECO:0000256" key="7">
    <source>
        <dbReference type="ARBA" id="ARBA00023160"/>
    </source>
</evidence>
<evidence type="ECO:0000256" key="6">
    <source>
        <dbReference type="ARBA" id="ARBA00023098"/>
    </source>
</evidence>
<evidence type="ECO:0000313" key="10">
    <source>
        <dbReference type="EMBL" id="BBX46981.1"/>
    </source>
</evidence>
<evidence type="ECO:0000256" key="3">
    <source>
        <dbReference type="ARBA" id="ARBA00022723"/>
    </source>
</evidence>
<dbReference type="Pfam" id="PF01648">
    <property type="entry name" value="ACPS"/>
    <property type="match status" value="1"/>
</dbReference>
<comment type="function">
    <text evidence="8">Transfers the 4'-phosphopantetheine moiety from coenzyme A to a Ser of acyl-carrier-protein.</text>
</comment>
<evidence type="ECO:0000256" key="1">
    <source>
        <dbReference type="ARBA" id="ARBA00022516"/>
    </source>
</evidence>
<keyword evidence="1 8" id="KW-0444">Lipid biosynthesis</keyword>
<comment type="similarity">
    <text evidence="8">Belongs to the P-Pant transferase superfamily. AcpS family.</text>
</comment>
<keyword evidence="3 8" id="KW-0479">Metal-binding</keyword>
<dbReference type="HAMAP" id="MF_00101">
    <property type="entry name" value="AcpS"/>
    <property type="match status" value="1"/>
</dbReference>
<evidence type="ECO:0000313" key="11">
    <source>
        <dbReference type="Proteomes" id="UP000465866"/>
    </source>
</evidence>
<dbReference type="SUPFAM" id="SSF56214">
    <property type="entry name" value="4'-phosphopantetheinyl transferase"/>
    <property type="match status" value="1"/>
</dbReference>
<keyword evidence="2 8" id="KW-0808">Transferase</keyword>
<dbReference type="InterPro" id="IPR008278">
    <property type="entry name" value="4-PPantetheinyl_Trfase_dom"/>
</dbReference>
<dbReference type="NCBIfam" id="TIGR00556">
    <property type="entry name" value="pantethn_trn"/>
    <property type="match status" value="1"/>
</dbReference>
<dbReference type="InterPro" id="IPR037143">
    <property type="entry name" value="4-PPantetheinyl_Trfase_dom_sf"/>
</dbReference>
<evidence type="ECO:0000256" key="4">
    <source>
        <dbReference type="ARBA" id="ARBA00022832"/>
    </source>
</evidence>
<dbReference type="GO" id="GO:0008897">
    <property type="term" value="F:holo-[acyl-carrier-protein] synthase activity"/>
    <property type="evidence" value="ECO:0007669"/>
    <property type="project" value="UniProtKB-UniRule"/>
</dbReference>
<dbReference type="InterPro" id="IPR004568">
    <property type="entry name" value="Ppantetheine-prot_Trfase_dom"/>
</dbReference>
<comment type="catalytic activity">
    <reaction evidence="8">
        <text>apo-[ACP] + CoA = holo-[ACP] + adenosine 3',5'-bisphosphate + H(+)</text>
        <dbReference type="Rhea" id="RHEA:12068"/>
        <dbReference type="Rhea" id="RHEA-COMP:9685"/>
        <dbReference type="Rhea" id="RHEA-COMP:9690"/>
        <dbReference type="ChEBI" id="CHEBI:15378"/>
        <dbReference type="ChEBI" id="CHEBI:29999"/>
        <dbReference type="ChEBI" id="CHEBI:57287"/>
        <dbReference type="ChEBI" id="CHEBI:58343"/>
        <dbReference type="ChEBI" id="CHEBI:64479"/>
        <dbReference type="EC" id="2.7.8.7"/>
    </reaction>
</comment>
<keyword evidence="8" id="KW-0963">Cytoplasm</keyword>
<feature type="binding site" evidence="8">
    <location>
        <position position="81"/>
    </location>
    <ligand>
        <name>Mg(2+)</name>
        <dbReference type="ChEBI" id="CHEBI:18420"/>
    </ligand>
</feature>
<dbReference type="InterPro" id="IPR002582">
    <property type="entry name" value="ACPS"/>
</dbReference>
<reference evidence="10 11" key="1">
    <citation type="journal article" date="2019" name="Emerg. Microbes Infect.">
        <title>Comprehensive subspecies identification of 175 nontuberculous mycobacteria species based on 7547 genomic profiles.</title>
        <authorList>
            <person name="Matsumoto Y."/>
            <person name="Kinjo T."/>
            <person name="Motooka D."/>
            <person name="Nabeya D."/>
            <person name="Jung N."/>
            <person name="Uechi K."/>
            <person name="Horii T."/>
            <person name="Iida T."/>
            <person name="Fujita J."/>
            <person name="Nakamura S."/>
        </authorList>
    </citation>
    <scope>NUCLEOTIDE SEQUENCE [LARGE SCALE GENOMIC DNA]</scope>
    <source>
        <strain evidence="10 11">JCM 12404</strain>
    </source>
</reference>
<dbReference type="AlphaFoldDB" id="A0A7I7KZJ2"/>
<feature type="domain" description="4'-phosphopantetheinyl transferase" evidence="9">
    <location>
        <begin position="29"/>
        <end position="105"/>
    </location>
</feature>
<name>A0A7I7KZJ2_9MYCO</name>
<sequence>MMPRARAVNPPKPAPPSVFPSEIDGRRVRVGCDIVAMEDVEGSLAAFGDRYLRKIFTPSEIDDCRGRNRVHSLAARFAAKEAVIKAFAEPEMPFPWREMEVTRDGPLPRLRLSGALAERARGQGWLSSSLSLSHADCHAMAVLLVVCGPVVSSANGPR</sequence>